<dbReference type="InterPro" id="IPR051088">
    <property type="entry name" value="PTS_Sugar-EIIC/EIIB"/>
</dbReference>
<keyword evidence="4 8" id="KW-0762">Sugar transport</keyword>
<feature type="transmembrane region" description="Helical" evidence="9">
    <location>
        <begin position="270"/>
        <end position="289"/>
    </location>
</feature>
<evidence type="ECO:0000256" key="9">
    <source>
        <dbReference type="SAM" id="Phobius"/>
    </source>
</evidence>
<dbReference type="GO" id="GO:0008982">
    <property type="term" value="F:protein-N(PI)-phosphohistidine-sugar phosphotransferase activity"/>
    <property type="evidence" value="ECO:0007669"/>
    <property type="project" value="UniProtKB-UniRule"/>
</dbReference>
<keyword evidence="5 9" id="KW-0812">Transmembrane</keyword>
<reference evidence="11 12" key="1">
    <citation type="journal article" date="2015" name="Genome Announc.">
        <title>Expanding the biotechnology potential of lactobacilli through comparative genomics of 213 strains and associated genera.</title>
        <authorList>
            <person name="Sun Z."/>
            <person name="Harris H.M."/>
            <person name="McCann A."/>
            <person name="Guo C."/>
            <person name="Argimon S."/>
            <person name="Zhang W."/>
            <person name="Yang X."/>
            <person name="Jeffery I.B."/>
            <person name="Cooney J.C."/>
            <person name="Kagawa T.F."/>
            <person name="Liu W."/>
            <person name="Song Y."/>
            <person name="Salvetti E."/>
            <person name="Wrobel A."/>
            <person name="Rasinkangas P."/>
            <person name="Parkhill J."/>
            <person name="Rea M.C."/>
            <person name="O'Sullivan O."/>
            <person name="Ritari J."/>
            <person name="Douillard F.P."/>
            <person name="Paul Ross R."/>
            <person name="Yang R."/>
            <person name="Briner A.E."/>
            <person name="Felis G.E."/>
            <person name="de Vos W.M."/>
            <person name="Barrangou R."/>
            <person name="Klaenhammer T.R."/>
            <person name="Caufield P.W."/>
            <person name="Cui Y."/>
            <person name="Zhang H."/>
            <person name="O'Toole P.W."/>
        </authorList>
    </citation>
    <scope>NUCLEOTIDE SEQUENCE [LARGE SCALE GENOMIC DNA]</scope>
    <source>
        <strain evidence="11 12">DSM 19906</strain>
    </source>
</reference>
<dbReference type="PANTHER" id="PTHR33989:SF4">
    <property type="entry name" value="PTS SYSTEM N,N'-DIACETYLCHITOBIOSE-SPECIFIC EIIC COMPONENT"/>
    <property type="match status" value="1"/>
</dbReference>
<feature type="transmembrane region" description="Helical" evidence="9">
    <location>
        <begin position="67"/>
        <end position="90"/>
    </location>
</feature>
<comment type="function">
    <text evidence="8">The phosphoenolpyruvate-dependent sugar phosphotransferase system (PTS), a major carbohydrate active -transport system, catalyzes the phosphorylation of incoming sugar substrates concomitant with their translocation across the cell membrane.</text>
</comment>
<dbReference type="EMBL" id="AZEB01000016">
    <property type="protein sequence ID" value="KRL21251.1"/>
    <property type="molecule type" value="Genomic_DNA"/>
</dbReference>
<dbReference type="PIRSF" id="PIRSF006351">
    <property type="entry name" value="PTS_EIIC-Cellobiose"/>
    <property type="match status" value="1"/>
</dbReference>
<evidence type="ECO:0000259" key="10">
    <source>
        <dbReference type="PROSITE" id="PS51105"/>
    </source>
</evidence>
<evidence type="ECO:0000313" key="12">
    <source>
        <dbReference type="Proteomes" id="UP000051439"/>
    </source>
</evidence>
<comment type="subcellular location">
    <subcellularLocation>
        <location evidence="1">Cell membrane</location>
        <topology evidence="1">Multi-pass membrane protein</topology>
    </subcellularLocation>
</comment>
<evidence type="ECO:0000256" key="3">
    <source>
        <dbReference type="ARBA" id="ARBA00022475"/>
    </source>
</evidence>
<dbReference type="PANTHER" id="PTHR33989">
    <property type="match status" value="1"/>
</dbReference>
<dbReference type="GO" id="GO:0005886">
    <property type="term" value="C:plasma membrane"/>
    <property type="evidence" value="ECO:0007669"/>
    <property type="project" value="UniProtKB-SubCell"/>
</dbReference>
<dbReference type="GO" id="GO:1901264">
    <property type="term" value="P:carbohydrate derivative transport"/>
    <property type="evidence" value="ECO:0007669"/>
    <property type="project" value="TreeGrafter"/>
</dbReference>
<dbReference type="Pfam" id="PF02378">
    <property type="entry name" value="PTS_EIIC"/>
    <property type="match status" value="1"/>
</dbReference>
<keyword evidence="7 8" id="KW-0472">Membrane</keyword>
<dbReference type="InterPro" id="IPR003352">
    <property type="entry name" value="PTS_EIIC"/>
</dbReference>
<name>A0A0R1NWG8_9LACO</name>
<gene>
    <name evidence="11" type="ORF">FC98_GL000841</name>
</gene>
<evidence type="ECO:0000256" key="5">
    <source>
        <dbReference type="ARBA" id="ARBA00022692"/>
    </source>
</evidence>
<keyword evidence="6 9" id="KW-1133">Transmembrane helix</keyword>
<feature type="transmembrane region" description="Helical" evidence="9">
    <location>
        <begin position="26"/>
        <end position="55"/>
    </location>
</feature>
<feature type="transmembrane region" description="Helical" evidence="9">
    <location>
        <begin position="102"/>
        <end position="121"/>
    </location>
</feature>
<evidence type="ECO:0000256" key="8">
    <source>
        <dbReference type="PIRNR" id="PIRNR006351"/>
    </source>
</evidence>
<evidence type="ECO:0000256" key="6">
    <source>
        <dbReference type="ARBA" id="ARBA00022989"/>
    </source>
</evidence>
<feature type="transmembrane region" description="Helical" evidence="9">
    <location>
        <begin position="352"/>
        <end position="369"/>
    </location>
</feature>
<dbReference type="GO" id="GO:0009401">
    <property type="term" value="P:phosphoenolpyruvate-dependent sugar phosphotransferase system"/>
    <property type="evidence" value="ECO:0007669"/>
    <property type="project" value="InterPro"/>
</dbReference>
<sequence length="410" mass="44417">MNRLLMLTASAYRSKAVQVMQQTFQLLFPVILLGSSAEVLKFVFLTASGYVATIFNVTHWLPFDRELSVLMGTIYHCTLGMAGLYGAYGVSYFTVKVYRRQSSPSAGLIGLLAFLMIAFQPRGGGRIAFNPSLMTEGLLVGMLVGYVCGRILCAFKNRRTDLWETMWRLTLIFALAVSVNLLISELRRAGSLSVLAISGPTSTSGDSLSFVLMMGALTELLSWIGIGGPFTASPTFTDPASIANLNHALKAGSPWNVPHPYTDTTLFHSFANFGGNGVMLALMIAILIFSKRANSRTVTKWSIFPALFNSHYAMMVGIPVLFNPIFLLPFTLVPVINMTIAAMLLALHWLPAAVYPVPAGTPGPLIAFLGTNGNWISLLLGIGLIALDVLMYAPFIKLAESVQKSAGELK</sequence>
<dbReference type="AlphaFoldDB" id="A0A0R1NWG8"/>
<dbReference type="RefSeq" id="WP_040471661.1">
    <property type="nucleotide sequence ID" value="NZ_AZEB01000016.1"/>
</dbReference>
<protein>
    <recommendedName>
        <fullName evidence="8">Permease IIC component</fullName>
    </recommendedName>
</protein>
<feature type="domain" description="PTS EIIC type-3" evidence="10">
    <location>
        <begin position="1"/>
        <end position="395"/>
    </location>
</feature>
<dbReference type="PROSITE" id="PS51105">
    <property type="entry name" value="PTS_EIIC_TYPE_3"/>
    <property type="match status" value="1"/>
</dbReference>
<dbReference type="InterPro" id="IPR004501">
    <property type="entry name" value="PTS_EIIC_3"/>
</dbReference>
<feature type="transmembrane region" description="Helical" evidence="9">
    <location>
        <begin position="165"/>
        <end position="186"/>
    </location>
</feature>
<evidence type="ECO:0000256" key="1">
    <source>
        <dbReference type="ARBA" id="ARBA00004651"/>
    </source>
</evidence>
<dbReference type="InterPro" id="IPR004796">
    <property type="entry name" value="PTS_IIC_cello"/>
</dbReference>
<keyword evidence="12" id="KW-1185">Reference proteome</keyword>
<accession>A0A0R1NWG8</accession>
<dbReference type="PATRIC" id="fig|1423766.4.peg.860"/>
<keyword evidence="3 8" id="KW-1003">Cell membrane</keyword>
<comment type="caution">
    <text evidence="11">The sequence shown here is derived from an EMBL/GenBank/DDBJ whole genome shotgun (WGS) entry which is preliminary data.</text>
</comment>
<evidence type="ECO:0000313" key="11">
    <source>
        <dbReference type="EMBL" id="KRL21251.1"/>
    </source>
</evidence>
<organism evidence="11 12">
    <name type="scientific">Lentilactobacillus kisonensis DSM 19906 = JCM 15041</name>
    <dbReference type="NCBI Taxonomy" id="1423766"/>
    <lineage>
        <taxon>Bacteria</taxon>
        <taxon>Bacillati</taxon>
        <taxon>Bacillota</taxon>
        <taxon>Bacilli</taxon>
        <taxon>Lactobacillales</taxon>
        <taxon>Lactobacillaceae</taxon>
        <taxon>Lentilactobacillus</taxon>
    </lineage>
</organism>
<dbReference type="Proteomes" id="UP000051439">
    <property type="component" value="Unassembled WGS sequence"/>
</dbReference>
<evidence type="ECO:0000256" key="2">
    <source>
        <dbReference type="ARBA" id="ARBA00022448"/>
    </source>
</evidence>
<proteinExistence type="predicted"/>
<keyword evidence="2 8" id="KW-0813">Transport</keyword>
<feature type="transmembrane region" description="Helical" evidence="9">
    <location>
        <begin position="375"/>
        <end position="395"/>
    </location>
</feature>
<evidence type="ECO:0000256" key="4">
    <source>
        <dbReference type="ARBA" id="ARBA00022597"/>
    </source>
</evidence>
<feature type="transmembrane region" description="Helical" evidence="9">
    <location>
        <begin position="133"/>
        <end position="153"/>
    </location>
</feature>
<evidence type="ECO:0000256" key="7">
    <source>
        <dbReference type="ARBA" id="ARBA00023136"/>
    </source>
</evidence>